<keyword evidence="9 10" id="KW-0624">Polysaccharide degradation</keyword>
<evidence type="ECO:0000256" key="7">
    <source>
        <dbReference type="ARBA" id="ARBA00023277"/>
    </source>
</evidence>
<evidence type="ECO:0000256" key="4">
    <source>
        <dbReference type="ARBA" id="ARBA00012590"/>
    </source>
</evidence>
<keyword evidence="6 10" id="KW-0378">Hydrolase</keyword>
<evidence type="ECO:0000313" key="15">
    <source>
        <dbReference type="Proteomes" id="UP000799441"/>
    </source>
</evidence>
<evidence type="ECO:0000313" key="14">
    <source>
        <dbReference type="EMBL" id="KAF2717301.1"/>
    </source>
</evidence>
<dbReference type="InterPro" id="IPR018208">
    <property type="entry name" value="GH11_AS_1"/>
</dbReference>
<dbReference type="GO" id="GO:0031176">
    <property type="term" value="F:endo-1,4-beta-xylanase activity"/>
    <property type="evidence" value="ECO:0007669"/>
    <property type="project" value="UniProtKB-UniRule"/>
</dbReference>
<comment type="catalytic activity">
    <reaction evidence="1 10 11">
        <text>Endohydrolysis of (1-&gt;4)-beta-D-xylosidic linkages in xylans.</text>
        <dbReference type="EC" id="3.2.1.8"/>
    </reaction>
</comment>
<evidence type="ECO:0000256" key="11">
    <source>
        <dbReference type="RuleBase" id="RU362015"/>
    </source>
</evidence>
<evidence type="ECO:0000256" key="5">
    <source>
        <dbReference type="ARBA" id="ARBA00022651"/>
    </source>
</evidence>
<comment type="similarity">
    <text evidence="3 10 11">Belongs to the glycosyl hydrolase 11 (cellulase G) family.</text>
</comment>
<dbReference type="PANTHER" id="PTHR46828:SF2">
    <property type="entry name" value="ENDO-1,4-BETA-XYLANASE A-RELATED"/>
    <property type="match status" value="1"/>
</dbReference>
<dbReference type="GO" id="GO:0045493">
    <property type="term" value="P:xylan catabolic process"/>
    <property type="evidence" value="ECO:0007669"/>
    <property type="project" value="UniProtKB-UniRule"/>
</dbReference>
<dbReference type="OrthoDB" id="2115822at2759"/>
<feature type="active site" description="Proton donor" evidence="10">
    <location>
        <position position="209"/>
    </location>
</feature>
<sequence>MVVVTPFVTAFVGLVGALAMPHPHASNIASKSTTITNSSTGIIDGYYYSCYIENGSGATMSINEARYSLTWDSSSEDVVAGIGWQTGAIRDIKYTGSIDAGGDSLLALYGWTTDPLVEYYVIETFGTYNPGSGGTHKGYVTSDGSTYDVYEVVRSNAPSIQGTRTFNQYLSIRQTQRTEGTITLGSHFKAWAEFGMNLGAFGYQIMATEGYESSGTSSIELL</sequence>
<feature type="domain" description="GH11" evidence="13">
    <location>
        <begin position="34"/>
        <end position="222"/>
    </location>
</feature>
<keyword evidence="5 10" id="KW-0858">Xylan degradation</keyword>
<dbReference type="EMBL" id="MU003847">
    <property type="protein sequence ID" value="KAF2717301.1"/>
    <property type="molecule type" value="Genomic_DNA"/>
</dbReference>
<feature type="active site" description="Nucleophile" evidence="10">
    <location>
        <position position="118"/>
    </location>
</feature>
<evidence type="ECO:0000259" key="13">
    <source>
        <dbReference type="PROSITE" id="PS51761"/>
    </source>
</evidence>
<evidence type="ECO:0000256" key="3">
    <source>
        <dbReference type="ARBA" id="ARBA00007792"/>
    </source>
</evidence>
<comment type="pathway">
    <text evidence="2 10 11">Glycan degradation; xylan degradation.</text>
</comment>
<evidence type="ECO:0000256" key="12">
    <source>
        <dbReference type="SAM" id="SignalP"/>
    </source>
</evidence>
<keyword evidence="8 10" id="KW-0326">Glycosidase</keyword>
<keyword evidence="7 10" id="KW-0119">Carbohydrate metabolism</keyword>
<keyword evidence="15" id="KW-1185">Reference proteome</keyword>
<evidence type="ECO:0000256" key="9">
    <source>
        <dbReference type="ARBA" id="ARBA00023326"/>
    </source>
</evidence>
<reference evidence="14" key="1">
    <citation type="journal article" date="2020" name="Stud. Mycol.">
        <title>101 Dothideomycetes genomes: a test case for predicting lifestyles and emergence of pathogens.</title>
        <authorList>
            <person name="Haridas S."/>
            <person name="Albert R."/>
            <person name="Binder M."/>
            <person name="Bloem J."/>
            <person name="Labutti K."/>
            <person name="Salamov A."/>
            <person name="Andreopoulos B."/>
            <person name="Baker S."/>
            <person name="Barry K."/>
            <person name="Bills G."/>
            <person name="Bluhm B."/>
            <person name="Cannon C."/>
            <person name="Castanera R."/>
            <person name="Culley D."/>
            <person name="Daum C."/>
            <person name="Ezra D."/>
            <person name="Gonzalez J."/>
            <person name="Henrissat B."/>
            <person name="Kuo A."/>
            <person name="Liang C."/>
            <person name="Lipzen A."/>
            <person name="Lutzoni F."/>
            <person name="Magnuson J."/>
            <person name="Mondo S."/>
            <person name="Nolan M."/>
            <person name="Ohm R."/>
            <person name="Pangilinan J."/>
            <person name="Park H.-J."/>
            <person name="Ramirez L."/>
            <person name="Alfaro M."/>
            <person name="Sun H."/>
            <person name="Tritt A."/>
            <person name="Yoshinaga Y."/>
            <person name="Zwiers L.-H."/>
            <person name="Turgeon B."/>
            <person name="Goodwin S."/>
            <person name="Spatafora J."/>
            <person name="Crous P."/>
            <person name="Grigoriev I."/>
        </authorList>
    </citation>
    <scope>NUCLEOTIDE SEQUENCE</scope>
    <source>
        <strain evidence="14">CBS 116435</strain>
    </source>
</reference>
<dbReference type="EC" id="3.2.1.8" evidence="4 10"/>
<dbReference type="PROSITE" id="PS51761">
    <property type="entry name" value="GH11_3"/>
    <property type="match status" value="1"/>
</dbReference>
<dbReference type="InterPro" id="IPR013320">
    <property type="entry name" value="ConA-like_dom_sf"/>
</dbReference>
<evidence type="ECO:0000256" key="8">
    <source>
        <dbReference type="ARBA" id="ARBA00023295"/>
    </source>
</evidence>
<dbReference type="InterPro" id="IPR033123">
    <property type="entry name" value="GH11_dom"/>
</dbReference>
<dbReference type="Pfam" id="PF00457">
    <property type="entry name" value="Glyco_hydro_11"/>
    <property type="match status" value="1"/>
</dbReference>
<dbReference type="Gene3D" id="2.60.120.180">
    <property type="match status" value="1"/>
</dbReference>
<evidence type="ECO:0000256" key="10">
    <source>
        <dbReference type="PROSITE-ProRule" id="PRU01097"/>
    </source>
</evidence>
<dbReference type="InterPro" id="IPR013319">
    <property type="entry name" value="GH11/12"/>
</dbReference>
<evidence type="ECO:0000256" key="2">
    <source>
        <dbReference type="ARBA" id="ARBA00004851"/>
    </source>
</evidence>
<comment type="caution">
    <text evidence="14">The sequence shown here is derived from an EMBL/GenBank/DDBJ whole genome shotgun (WGS) entry which is preliminary data.</text>
</comment>
<dbReference type="PROSITE" id="PS00776">
    <property type="entry name" value="GH11_1"/>
    <property type="match status" value="1"/>
</dbReference>
<proteinExistence type="inferred from homology"/>
<gene>
    <name evidence="14" type="ORF">K431DRAFT_233475</name>
</gene>
<dbReference type="PRINTS" id="PR00911">
    <property type="entry name" value="GLHYDRLASE11"/>
</dbReference>
<evidence type="ECO:0000256" key="1">
    <source>
        <dbReference type="ARBA" id="ARBA00000681"/>
    </source>
</evidence>
<feature type="chain" id="PRO_5040407186" description="Endo-1,4-beta-xylanase" evidence="12">
    <location>
        <begin position="20"/>
        <end position="222"/>
    </location>
</feature>
<evidence type="ECO:0000256" key="6">
    <source>
        <dbReference type="ARBA" id="ARBA00022801"/>
    </source>
</evidence>
<dbReference type="Proteomes" id="UP000799441">
    <property type="component" value="Unassembled WGS sequence"/>
</dbReference>
<name>A0A9P4ULG8_9PEZI</name>
<dbReference type="PANTHER" id="PTHR46828">
    <property type="entry name" value="ENDO-1,4-BETA-XYLANASE A-RELATED"/>
    <property type="match status" value="1"/>
</dbReference>
<dbReference type="AlphaFoldDB" id="A0A9P4ULG8"/>
<keyword evidence="12" id="KW-0732">Signal</keyword>
<feature type="signal peptide" evidence="12">
    <location>
        <begin position="1"/>
        <end position="19"/>
    </location>
</feature>
<protein>
    <recommendedName>
        <fullName evidence="4 10">Endo-1,4-beta-xylanase</fullName>
        <ecNumber evidence="4 10">3.2.1.8</ecNumber>
    </recommendedName>
</protein>
<dbReference type="InterPro" id="IPR001137">
    <property type="entry name" value="Glyco_hydro_11"/>
</dbReference>
<accession>A0A9P4ULG8</accession>
<dbReference type="SUPFAM" id="SSF49899">
    <property type="entry name" value="Concanavalin A-like lectins/glucanases"/>
    <property type="match status" value="1"/>
</dbReference>
<organism evidence="14 15">
    <name type="scientific">Polychaeton citri CBS 116435</name>
    <dbReference type="NCBI Taxonomy" id="1314669"/>
    <lineage>
        <taxon>Eukaryota</taxon>
        <taxon>Fungi</taxon>
        <taxon>Dikarya</taxon>
        <taxon>Ascomycota</taxon>
        <taxon>Pezizomycotina</taxon>
        <taxon>Dothideomycetes</taxon>
        <taxon>Dothideomycetidae</taxon>
        <taxon>Capnodiales</taxon>
        <taxon>Capnodiaceae</taxon>
        <taxon>Polychaeton</taxon>
    </lineage>
</organism>